<proteinExistence type="predicted"/>
<evidence type="ECO:0000256" key="1">
    <source>
        <dbReference type="ARBA" id="ARBA00023015"/>
    </source>
</evidence>
<dbReference type="PANTHER" id="PTHR47506">
    <property type="entry name" value="TRANSCRIPTIONAL REGULATORY PROTEIN"/>
    <property type="match status" value="1"/>
</dbReference>
<evidence type="ECO:0000256" key="2">
    <source>
        <dbReference type="ARBA" id="ARBA00023125"/>
    </source>
</evidence>
<evidence type="ECO:0000313" key="7">
    <source>
        <dbReference type="Proteomes" id="UP000315440"/>
    </source>
</evidence>
<protein>
    <submittedName>
        <fullName evidence="6">HTH-type transcriptional repressor ComR</fullName>
    </submittedName>
</protein>
<feature type="DNA-binding region" description="H-T-H motif" evidence="4">
    <location>
        <begin position="55"/>
        <end position="74"/>
    </location>
</feature>
<dbReference type="InterPro" id="IPR001647">
    <property type="entry name" value="HTH_TetR"/>
</dbReference>
<dbReference type="EMBL" id="SJPQ01000004">
    <property type="protein sequence ID" value="TWT86767.1"/>
    <property type="molecule type" value="Genomic_DNA"/>
</dbReference>
<dbReference type="Gene3D" id="1.10.10.60">
    <property type="entry name" value="Homeodomain-like"/>
    <property type="match status" value="1"/>
</dbReference>
<dbReference type="PANTHER" id="PTHR47506:SF1">
    <property type="entry name" value="HTH-TYPE TRANSCRIPTIONAL REGULATOR YJDC"/>
    <property type="match status" value="1"/>
</dbReference>
<evidence type="ECO:0000256" key="4">
    <source>
        <dbReference type="PROSITE-ProRule" id="PRU00335"/>
    </source>
</evidence>
<keyword evidence="2 4" id="KW-0238">DNA-binding</keyword>
<accession>A0A5C5ZIE2</accession>
<comment type="caution">
    <text evidence="6">The sequence shown here is derived from an EMBL/GenBank/DDBJ whole genome shotgun (WGS) entry which is preliminary data.</text>
</comment>
<evidence type="ECO:0000313" key="6">
    <source>
        <dbReference type="EMBL" id="TWT86767.1"/>
    </source>
</evidence>
<organism evidence="6 7">
    <name type="scientific">Pseudobythopirellula maris</name>
    <dbReference type="NCBI Taxonomy" id="2527991"/>
    <lineage>
        <taxon>Bacteria</taxon>
        <taxon>Pseudomonadati</taxon>
        <taxon>Planctomycetota</taxon>
        <taxon>Planctomycetia</taxon>
        <taxon>Pirellulales</taxon>
        <taxon>Lacipirellulaceae</taxon>
        <taxon>Pseudobythopirellula</taxon>
    </lineage>
</organism>
<keyword evidence="1" id="KW-0805">Transcription regulation</keyword>
<evidence type="ECO:0000259" key="5">
    <source>
        <dbReference type="PROSITE" id="PS50977"/>
    </source>
</evidence>
<dbReference type="Proteomes" id="UP000315440">
    <property type="component" value="Unassembled WGS sequence"/>
</dbReference>
<dbReference type="AlphaFoldDB" id="A0A5C5ZIE2"/>
<dbReference type="PROSITE" id="PS50977">
    <property type="entry name" value="HTH_TETR_2"/>
    <property type="match status" value="1"/>
</dbReference>
<keyword evidence="7" id="KW-1185">Reference proteome</keyword>
<dbReference type="Gene3D" id="1.10.357.10">
    <property type="entry name" value="Tetracycline Repressor, domain 2"/>
    <property type="match status" value="1"/>
</dbReference>
<dbReference type="InterPro" id="IPR036271">
    <property type="entry name" value="Tet_transcr_reg_TetR-rel_C_sf"/>
</dbReference>
<gene>
    <name evidence="6" type="primary">comR</name>
    <name evidence="6" type="ORF">Mal64_35970</name>
</gene>
<evidence type="ECO:0000256" key="3">
    <source>
        <dbReference type="ARBA" id="ARBA00023163"/>
    </source>
</evidence>
<dbReference type="SUPFAM" id="SSF48498">
    <property type="entry name" value="Tetracyclin repressor-like, C-terminal domain"/>
    <property type="match status" value="1"/>
</dbReference>
<keyword evidence="3" id="KW-0804">Transcription</keyword>
<name>A0A5C5ZIE2_9BACT</name>
<dbReference type="InterPro" id="IPR009057">
    <property type="entry name" value="Homeodomain-like_sf"/>
</dbReference>
<dbReference type="Pfam" id="PF00440">
    <property type="entry name" value="TetR_N"/>
    <property type="match status" value="1"/>
</dbReference>
<reference evidence="6 7" key="1">
    <citation type="submission" date="2019-02" db="EMBL/GenBank/DDBJ databases">
        <title>Deep-cultivation of Planctomycetes and their phenomic and genomic characterization uncovers novel biology.</title>
        <authorList>
            <person name="Wiegand S."/>
            <person name="Jogler M."/>
            <person name="Boedeker C."/>
            <person name="Pinto D."/>
            <person name="Vollmers J."/>
            <person name="Rivas-Marin E."/>
            <person name="Kohn T."/>
            <person name="Peeters S.H."/>
            <person name="Heuer A."/>
            <person name="Rast P."/>
            <person name="Oberbeckmann S."/>
            <person name="Bunk B."/>
            <person name="Jeske O."/>
            <person name="Meyerdierks A."/>
            <person name="Storesund J.E."/>
            <person name="Kallscheuer N."/>
            <person name="Luecker S."/>
            <person name="Lage O.M."/>
            <person name="Pohl T."/>
            <person name="Merkel B.J."/>
            <person name="Hornburger P."/>
            <person name="Mueller R.-W."/>
            <person name="Bruemmer F."/>
            <person name="Labrenz M."/>
            <person name="Spormann A.M."/>
            <person name="Op Den Camp H."/>
            <person name="Overmann J."/>
            <person name="Amann R."/>
            <person name="Jetten M.S.M."/>
            <person name="Mascher T."/>
            <person name="Medema M.H."/>
            <person name="Devos D.P."/>
            <person name="Kaster A.-K."/>
            <person name="Ovreas L."/>
            <person name="Rohde M."/>
            <person name="Galperin M.Y."/>
            <person name="Jogler C."/>
        </authorList>
    </citation>
    <scope>NUCLEOTIDE SEQUENCE [LARGE SCALE GENOMIC DNA]</scope>
    <source>
        <strain evidence="6 7">Mal64</strain>
    </source>
</reference>
<dbReference type="PRINTS" id="PR00455">
    <property type="entry name" value="HTHTETR"/>
</dbReference>
<dbReference type="Pfam" id="PF16925">
    <property type="entry name" value="TetR_C_13"/>
    <property type="match status" value="1"/>
</dbReference>
<feature type="domain" description="HTH tetR-type" evidence="5">
    <location>
        <begin position="32"/>
        <end position="92"/>
    </location>
</feature>
<dbReference type="SUPFAM" id="SSF46689">
    <property type="entry name" value="Homeodomain-like"/>
    <property type="match status" value="1"/>
</dbReference>
<sequence length="218" mass="23769">MVSADGCHAHATIRTAWLYPLADNTVQGRPRQFDKDEALEAAMRVFWDRGFHGATCGELLSEMGINAGSMYAAFGDKESLFAQAMRLYVDEVTTRTGDILSKPGSPLQNVRDLVGVWRQKFTEPGNRGCLICLALVNGEGADCEAVCIARSARDSLTKRLEQCFREAGEQGELPEGLDPLGAALFFANMLQGLSVMARNGAKPRDLRAVVDTSLRLLD</sequence>
<dbReference type="InterPro" id="IPR011075">
    <property type="entry name" value="TetR_C"/>
</dbReference>
<dbReference type="GO" id="GO:0003677">
    <property type="term" value="F:DNA binding"/>
    <property type="evidence" value="ECO:0007669"/>
    <property type="project" value="UniProtKB-UniRule"/>
</dbReference>